<keyword evidence="3" id="KW-1185">Reference proteome</keyword>
<sequence length="148" mass="16073">MNSKPSQQGRELPYSLRQMLTVTEPDGTPRTEAVKPSPLLARLDAFLPKLAAANDSLLSSPTPDDAFTPQEEPLNPSQSPLLEPRTHRQDDPKSAHSVTDGSADESAVTMSIYIDQTLGQLVPSGQPEQQKQQHDNAIESSPLIQPLP</sequence>
<feature type="compositionally biased region" description="Polar residues" evidence="1">
    <location>
        <begin position="138"/>
        <end position="148"/>
    </location>
</feature>
<name>A0A2V3IR54_9FLOR</name>
<feature type="region of interest" description="Disordered" evidence="1">
    <location>
        <begin position="55"/>
        <end position="148"/>
    </location>
</feature>
<reference evidence="2 3" key="1">
    <citation type="journal article" date="2018" name="Mol. Biol. Evol.">
        <title>Analysis of the draft genome of the red seaweed Gracilariopsis chorda provides insights into genome size evolution in Rhodophyta.</title>
        <authorList>
            <person name="Lee J."/>
            <person name="Yang E.C."/>
            <person name="Graf L."/>
            <person name="Yang J.H."/>
            <person name="Qiu H."/>
            <person name="Zel Zion U."/>
            <person name="Chan C.X."/>
            <person name="Stephens T.G."/>
            <person name="Weber A.P.M."/>
            <person name="Boo G.H."/>
            <person name="Boo S.M."/>
            <person name="Kim K.M."/>
            <person name="Shin Y."/>
            <person name="Jung M."/>
            <person name="Lee S.J."/>
            <person name="Yim H.S."/>
            <person name="Lee J.H."/>
            <person name="Bhattacharya D."/>
            <person name="Yoon H.S."/>
        </authorList>
    </citation>
    <scope>NUCLEOTIDE SEQUENCE [LARGE SCALE GENOMIC DNA]</scope>
    <source>
        <strain evidence="2 3">SKKU-2015</strain>
        <tissue evidence="2">Whole body</tissue>
    </source>
</reference>
<dbReference type="Proteomes" id="UP000247409">
    <property type="component" value="Unassembled WGS sequence"/>
</dbReference>
<proteinExistence type="predicted"/>
<evidence type="ECO:0000313" key="3">
    <source>
        <dbReference type="Proteomes" id="UP000247409"/>
    </source>
</evidence>
<feature type="compositionally biased region" description="Basic and acidic residues" evidence="1">
    <location>
        <begin position="84"/>
        <end position="94"/>
    </location>
</feature>
<organism evidence="2 3">
    <name type="scientific">Gracilariopsis chorda</name>
    <dbReference type="NCBI Taxonomy" id="448386"/>
    <lineage>
        <taxon>Eukaryota</taxon>
        <taxon>Rhodophyta</taxon>
        <taxon>Florideophyceae</taxon>
        <taxon>Rhodymeniophycidae</taxon>
        <taxon>Gracilariales</taxon>
        <taxon>Gracilariaceae</taxon>
        <taxon>Gracilariopsis</taxon>
    </lineage>
</organism>
<dbReference type="EMBL" id="NBIV01000087">
    <property type="protein sequence ID" value="PXF44596.1"/>
    <property type="molecule type" value="Genomic_DNA"/>
</dbReference>
<comment type="caution">
    <text evidence="2">The sequence shown here is derived from an EMBL/GenBank/DDBJ whole genome shotgun (WGS) entry which is preliminary data.</text>
</comment>
<evidence type="ECO:0000256" key="1">
    <source>
        <dbReference type="SAM" id="MobiDB-lite"/>
    </source>
</evidence>
<evidence type="ECO:0000313" key="2">
    <source>
        <dbReference type="EMBL" id="PXF44596.1"/>
    </source>
</evidence>
<dbReference type="AlphaFoldDB" id="A0A2V3IR54"/>
<accession>A0A2V3IR54</accession>
<protein>
    <submittedName>
        <fullName evidence="2">Uncharacterized protein</fullName>
    </submittedName>
</protein>
<gene>
    <name evidence="2" type="ORF">BWQ96_05673</name>
</gene>